<sequence>MAFGPTRSSIWYIGRRQTFGNGSTRYACRTWDVGDDPKWGGYGAQTDAVTNHVTVQKTGTSYADVAN</sequence>
<dbReference type="RefSeq" id="WP_275820405.1">
    <property type="nucleotide sequence ID" value="NZ_BAAANM010000032.1"/>
</dbReference>
<evidence type="ECO:0000313" key="1">
    <source>
        <dbReference type="EMBL" id="MDF2260117.1"/>
    </source>
</evidence>
<reference evidence="1 2" key="1">
    <citation type="submission" date="2023-03" db="EMBL/GenBank/DDBJ databases">
        <title>Draft genome sequence of type strain Streptomyces ferralitis JCM 14344.</title>
        <authorList>
            <person name="Klaysubun C."/>
            <person name="Duangmal K."/>
        </authorList>
    </citation>
    <scope>NUCLEOTIDE SEQUENCE [LARGE SCALE GENOMIC DNA]</scope>
    <source>
        <strain evidence="1 2">JCM 14344</strain>
    </source>
</reference>
<evidence type="ECO:0000313" key="2">
    <source>
        <dbReference type="Proteomes" id="UP001220022"/>
    </source>
</evidence>
<comment type="caution">
    <text evidence="1">The sequence shown here is derived from an EMBL/GenBank/DDBJ whole genome shotgun (WGS) entry which is preliminary data.</text>
</comment>
<name>A0ABT5Z8Z3_9ACTN</name>
<keyword evidence="2" id="KW-1185">Reference proteome</keyword>
<dbReference type="EMBL" id="JARHTQ010000030">
    <property type="protein sequence ID" value="MDF2260117.1"/>
    <property type="molecule type" value="Genomic_DNA"/>
</dbReference>
<organism evidence="1 2">
    <name type="scientific">Streptantibioticus ferralitis</name>
    <dbReference type="NCBI Taxonomy" id="236510"/>
    <lineage>
        <taxon>Bacteria</taxon>
        <taxon>Bacillati</taxon>
        <taxon>Actinomycetota</taxon>
        <taxon>Actinomycetes</taxon>
        <taxon>Kitasatosporales</taxon>
        <taxon>Streptomycetaceae</taxon>
        <taxon>Streptantibioticus</taxon>
    </lineage>
</organism>
<protein>
    <submittedName>
        <fullName evidence="1">Uncharacterized protein</fullName>
    </submittedName>
</protein>
<proteinExistence type="predicted"/>
<dbReference type="Proteomes" id="UP001220022">
    <property type="component" value="Unassembled WGS sequence"/>
</dbReference>
<accession>A0ABT5Z8Z3</accession>
<gene>
    <name evidence="1" type="ORF">P2L57_31685</name>
</gene>